<evidence type="ECO:0000256" key="1">
    <source>
        <dbReference type="ARBA" id="ARBA00004651"/>
    </source>
</evidence>
<comment type="caution">
    <text evidence="11">The sequence shown here is derived from an EMBL/GenBank/DDBJ whole genome shotgun (WGS) entry which is preliminary data.</text>
</comment>
<evidence type="ECO:0000256" key="3">
    <source>
        <dbReference type="ARBA" id="ARBA00022448"/>
    </source>
</evidence>
<evidence type="ECO:0000256" key="6">
    <source>
        <dbReference type="ARBA" id="ARBA00022989"/>
    </source>
</evidence>
<feature type="transmembrane region" description="Helical" evidence="9">
    <location>
        <begin position="92"/>
        <end position="118"/>
    </location>
</feature>
<evidence type="ECO:0000256" key="9">
    <source>
        <dbReference type="SAM" id="Phobius"/>
    </source>
</evidence>
<evidence type="ECO:0000313" key="11">
    <source>
        <dbReference type="EMBL" id="MFD2838981.1"/>
    </source>
</evidence>
<dbReference type="Proteomes" id="UP001597391">
    <property type="component" value="Unassembled WGS sequence"/>
</dbReference>
<dbReference type="PANTHER" id="PTHR42929:SF1">
    <property type="entry name" value="INNER MEMBRANE ABC TRANSPORTER PERMEASE PROTEIN YDCU-RELATED"/>
    <property type="match status" value="1"/>
</dbReference>
<dbReference type="PROSITE" id="PS50928">
    <property type="entry name" value="ABC_TM1"/>
    <property type="match status" value="1"/>
</dbReference>
<keyword evidence="4" id="KW-1003">Cell membrane</keyword>
<keyword evidence="12" id="KW-1185">Reference proteome</keyword>
<dbReference type="InterPro" id="IPR000515">
    <property type="entry name" value="MetI-like"/>
</dbReference>
<accession>A0ABW5X9F7</accession>
<dbReference type="EMBL" id="JBHUOP010000001">
    <property type="protein sequence ID" value="MFD2838981.1"/>
    <property type="molecule type" value="Genomic_DNA"/>
</dbReference>
<keyword evidence="3" id="KW-0813">Transport</keyword>
<keyword evidence="7 9" id="KW-0472">Membrane</keyword>
<proteinExistence type="inferred from homology"/>
<name>A0ABW5X9F7_9MICO</name>
<feature type="transmembrane region" description="Helical" evidence="9">
    <location>
        <begin position="130"/>
        <end position="155"/>
    </location>
</feature>
<comment type="similarity">
    <text evidence="2">Belongs to the binding-protein-dependent transport system permease family. CysTW subfamily.</text>
</comment>
<dbReference type="RefSeq" id="WP_377464377.1">
    <property type="nucleotide sequence ID" value="NZ_JBHUOP010000001.1"/>
</dbReference>
<gene>
    <name evidence="11" type="ORF">ACFSYH_00115</name>
</gene>
<keyword evidence="6 9" id="KW-1133">Transmembrane helix</keyword>
<feature type="domain" description="ABC transmembrane type-1" evidence="10">
    <location>
        <begin position="93"/>
        <end position="306"/>
    </location>
</feature>
<evidence type="ECO:0000256" key="5">
    <source>
        <dbReference type="ARBA" id="ARBA00022692"/>
    </source>
</evidence>
<evidence type="ECO:0000256" key="2">
    <source>
        <dbReference type="ARBA" id="ARBA00007069"/>
    </source>
</evidence>
<reference evidence="12" key="1">
    <citation type="journal article" date="2019" name="Int. J. Syst. Evol. Microbiol.">
        <title>The Global Catalogue of Microorganisms (GCM) 10K type strain sequencing project: providing services to taxonomists for standard genome sequencing and annotation.</title>
        <authorList>
            <consortium name="The Broad Institute Genomics Platform"/>
            <consortium name="The Broad Institute Genome Sequencing Center for Infectious Disease"/>
            <person name="Wu L."/>
            <person name="Ma J."/>
        </authorList>
    </citation>
    <scope>NUCLEOTIDE SEQUENCE [LARGE SCALE GENOMIC DNA]</scope>
    <source>
        <strain evidence="12">KCTC 33576</strain>
    </source>
</reference>
<comment type="subcellular location">
    <subcellularLocation>
        <location evidence="1">Cell membrane</location>
        <topology evidence="1">Multi-pass membrane protein</topology>
    </subcellularLocation>
</comment>
<evidence type="ECO:0000256" key="7">
    <source>
        <dbReference type="ARBA" id="ARBA00023136"/>
    </source>
</evidence>
<keyword evidence="5 9" id="KW-0812">Transmembrane</keyword>
<evidence type="ECO:0000256" key="8">
    <source>
        <dbReference type="SAM" id="MobiDB-lite"/>
    </source>
</evidence>
<dbReference type="Gene3D" id="1.10.3720.10">
    <property type="entry name" value="MetI-like"/>
    <property type="match status" value="1"/>
</dbReference>
<dbReference type="InterPro" id="IPR035906">
    <property type="entry name" value="MetI-like_sf"/>
</dbReference>
<dbReference type="SUPFAM" id="SSF161098">
    <property type="entry name" value="MetI-like"/>
    <property type="match status" value="1"/>
</dbReference>
<evidence type="ECO:0000256" key="4">
    <source>
        <dbReference type="ARBA" id="ARBA00022475"/>
    </source>
</evidence>
<evidence type="ECO:0000313" key="12">
    <source>
        <dbReference type="Proteomes" id="UP001597391"/>
    </source>
</evidence>
<feature type="region of interest" description="Disordered" evidence="8">
    <location>
        <begin position="1"/>
        <end position="29"/>
    </location>
</feature>
<sequence>MTATITPAGRADSVRPAGVTEPAAAPPASGRTVGAGLKSLIRNAPLLPFVAYTGVFLLLPTALVIIGAFTARDGGFTLEGIVQALNARTAKIFWTTTWLALVTAIIGAVLGAVIAYALSTAPQGSVSRRIITAFNSVLAQFGGVMLAFAFIAMLGTNGMVTRLMEGLIGVNVPSNLLSSMAGIVLVYIYFQIPLMVIVFLPAVDGLRTEWRETTMSFGGTTATFWRSVAGPILAPRFLGSLLLLFANAFSAFATAAALISQQTIIVPMAIESAIRNENNTNMNAYAQVLALGMILVIALIMTGYAALQRKTARWEQ</sequence>
<feature type="transmembrane region" description="Helical" evidence="9">
    <location>
        <begin position="49"/>
        <end position="71"/>
    </location>
</feature>
<protein>
    <submittedName>
        <fullName evidence="11">ABC transporter permease</fullName>
    </submittedName>
</protein>
<feature type="transmembrane region" description="Helical" evidence="9">
    <location>
        <begin position="241"/>
        <end position="264"/>
    </location>
</feature>
<organism evidence="11 12">
    <name type="scientific">Populibacterium corticicola</name>
    <dbReference type="NCBI Taxonomy" id="1812826"/>
    <lineage>
        <taxon>Bacteria</taxon>
        <taxon>Bacillati</taxon>
        <taxon>Actinomycetota</taxon>
        <taxon>Actinomycetes</taxon>
        <taxon>Micrococcales</taxon>
        <taxon>Jonesiaceae</taxon>
        <taxon>Populibacterium</taxon>
    </lineage>
</organism>
<feature type="transmembrane region" description="Helical" evidence="9">
    <location>
        <begin position="176"/>
        <end position="203"/>
    </location>
</feature>
<feature type="transmembrane region" description="Helical" evidence="9">
    <location>
        <begin position="284"/>
        <end position="307"/>
    </location>
</feature>
<dbReference type="PANTHER" id="PTHR42929">
    <property type="entry name" value="INNER MEMBRANE ABC TRANSPORTER PERMEASE PROTEIN YDCU-RELATED-RELATED"/>
    <property type="match status" value="1"/>
</dbReference>
<evidence type="ECO:0000259" key="10">
    <source>
        <dbReference type="PROSITE" id="PS50928"/>
    </source>
</evidence>